<accession>A0AAD8JD03</accession>
<dbReference type="InterPro" id="IPR035979">
    <property type="entry name" value="RBD_domain_sf"/>
</dbReference>
<dbReference type="InterPro" id="IPR006515">
    <property type="entry name" value="PABP_1234"/>
</dbReference>
<dbReference type="InterPro" id="IPR045305">
    <property type="entry name" value="RRM2_I_PABPs"/>
</dbReference>
<dbReference type="FunFam" id="1.10.1900.10:FF:000004">
    <property type="entry name" value="Polyadenylate-binding protein"/>
    <property type="match status" value="1"/>
</dbReference>
<dbReference type="FunFam" id="3.30.70.330:FF:000499">
    <property type="entry name" value="Polyadenylate-binding protein"/>
    <property type="match status" value="1"/>
</dbReference>
<dbReference type="CDD" id="cd12379">
    <property type="entry name" value="RRM2_I_PABPs"/>
    <property type="match status" value="1"/>
</dbReference>
<feature type="region of interest" description="Disordered" evidence="11">
    <location>
        <begin position="494"/>
        <end position="535"/>
    </location>
</feature>
<feature type="compositionally biased region" description="Polar residues" evidence="11">
    <location>
        <begin position="520"/>
        <end position="533"/>
    </location>
</feature>
<dbReference type="PANTHER" id="PTHR24012">
    <property type="entry name" value="RNA BINDING PROTEIN"/>
    <property type="match status" value="1"/>
</dbReference>
<dbReference type="GO" id="GO:0005737">
    <property type="term" value="C:cytoplasm"/>
    <property type="evidence" value="ECO:0007669"/>
    <property type="project" value="UniProtKB-SubCell"/>
</dbReference>
<comment type="subcellular location">
    <subcellularLocation>
        <location evidence="2 10">Cytoplasm</location>
    </subcellularLocation>
    <subcellularLocation>
        <location evidence="1">Nucleus</location>
    </subcellularLocation>
</comment>
<dbReference type="FunFam" id="3.30.70.330:FF:000500">
    <property type="entry name" value="Polyadenylate-binding protein"/>
    <property type="match status" value="1"/>
</dbReference>
<reference evidence="14" key="2">
    <citation type="submission" date="2023-05" db="EMBL/GenBank/DDBJ databases">
        <authorList>
            <person name="Schelkunov M.I."/>
        </authorList>
    </citation>
    <scope>NUCLEOTIDE SEQUENCE</scope>
    <source>
        <strain evidence="14">Hsosn_3</strain>
        <tissue evidence="14">Leaf</tissue>
    </source>
</reference>
<dbReference type="Proteomes" id="UP001237642">
    <property type="component" value="Unassembled WGS sequence"/>
</dbReference>
<comment type="function">
    <text evidence="8">Binds the poly(A) tail of mRNA. Appears to be an important mediator of the multiple roles of the poly(A) tail in mRNA biogenesis, stability and translation.</text>
</comment>
<dbReference type="FunFam" id="3.30.70.330:FF:000782">
    <property type="entry name" value="Polyadenylate-binding protein"/>
    <property type="match status" value="1"/>
</dbReference>
<dbReference type="InterPro" id="IPR036053">
    <property type="entry name" value="PABP-dom"/>
</dbReference>
<dbReference type="GO" id="GO:0003723">
    <property type="term" value="F:RNA binding"/>
    <property type="evidence" value="ECO:0007669"/>
    <property type="project" value="UniProtKB-UniRule"/>
</dbReference>
<dbReference type="InterPro" id="IPR000504">
    <property type="entry name" value="RRM_dom"/>
</dbReference>
<name>A0AAD8JD03_9APIA</name>
<evidence type="ECO:0000256" key="7">
    <source>
        <dbReference type="ARBA" id="ARBA00023242"/>
    </source>
</evidence>
<keyword evidence="6 9" id="KW-0694">RNA-binding</keyword>
<dbReference type="InterPro" id="IPR003954">
    <property type="entry name" value="RRM_euk-type"/>
</dbReference>
<feature type="domain" description="RRM" evidence="12">
    <location>
        <begin position="9"/>
        <end position="87"/>
    </location>
</feature>
<dbReference type="NCBIfam" id="TIGR01628">
    <property type="entry name" value="PABP-1234"/>
    <property type="match status" value="1"/>
</dbReference>
<evidence type="ECO:0000256" key="8">
    <source>
        <dbReference type="ARBA" id="ARBA00054110"/>
    </source>
</evidence>
<dbReference type="InterPro" id="IPR012677">
    <property type="entry name" value="Nucleotide-bd_a/b_plait_sf"/>
</dbReference>
<organism evidence="14 15">
    <name type="scientific">Heracleum sosnowskyi</name>
    <dbReference type="NCBI Taxonomy" id="360622"/>
    <lineage>
        <taxon>Eukaryota</taxon>
        <taxon>Viridiplantae</taxon>
        <taxon>Streptophyta</taxon>
        <taxon>Embryophyta</taxon>
        <taxon>Tracheophyta</taxon>
        <taxon>Spermatophyta</taxon>
        <taxon>Magnoliopsida</taxon>
        <taxon>eudicotyledons</taxon>
        <taxon>Gunneridae</taxon>
        <taxon>Pentapetalae</taxon>
        <taxon>asterids</taxon>
        <taxon>campanulids</taxon>
        <taxon>Apiales</taxon>
        <taxon>Apiaceae</taxon>
        <taxon>Apioideae</taxon>
        <taxon>apioid superclade</taxon>
        <taxon>Tordylieae</taxon>
        <taxon>Tordyliinae</taxon>
        <taxon>Heracleum</taxon>
    </lineage>
</organism>
<dbReference type="PROSITE" id="PS50102">
    <property type="entry name" value="RRM"/>
    <property type="match status" value="4"/>
</dbReference>
<keyword evidence="15" id="KW-1185">Reference proteome</keyword>
<comment type="similarity">
    <text evidence="3 10">Belongs to the polyadenylate-binding protein type-1 family.</text>
</comment>
<proteinExistence type="inferred from homology"/>
<sequence length="633" mass="69988">MTTINAVPSSLYVGDLHPEVGDTQLYDAFSEFQSLDSVRVCRDSTNGLSLCYGYVNFRSPQDANQAIELKNHSVLNGKVIRVMWSSRDPTARKNGIGNVFVKNLNESVDNAKLQELFETFGNILSCKVAMSEDTKSKGFGFVQFEHEESALAAIEKLNESMFEGKQLYVGKFVRKSDRASSGPDDKYTNLYVKNLDLEVNEELLKEKFSKFGKIASLVISKDENGNSRGFGFVNFDSPDDAREAMETMNGSQLAGSKVLYVARAQKKAERDQILRRQFEERRKENILKYQASNVYIKNIHDAVSDTELRELFSQWGTITSAKLMRDEKGISKGFGFVCFSTPEEANKAVTLFHGFMFRGKPIYVAIAQRKEERKAQLQLQFAQHVAGLAAGQSAFFPGGYPPYYYTAPGIIPQVSPRPGFMYQPLAMSPGWRANGFSSPSRPALQPSHLPAMSNNPRQNRQNRGRANGHQHPQGGAHSVSYVPHLQQTPQLLVSSTDASNHQGAGHAKYVPNERSLELNKGTTASSVPTNSDGTEGLEMLSSKLAAASPDQQKQMLGDRLFPLVNQLKPDLAGKITGMLLEMDNSELLLLLESPESLSARVEKAVEVLKLSKPKVPGQEALHPSYLSAEVAVN</sequence>
<evidence type="ECO:0000256" key="2">
    <source>
        <dbReference type="ARBA" id="ARBA00004496"/>
    </source>
</evidence>
<keyword evidence="5" id="KW-0677">Repeat</keyword>
<keyword evidence="7" id="KW-0539">Nucleus</keyword>
<keyword evidence="4 10" id="KW-0963">Cytoplasm</keyword>
<evidence type="ECO:0000256" key="9">
    <source>
        <dbReference type="PROSITE-ProRule" id="PRU00176"/>
    </source>
</evidence>
<evidence type="ECO:0000256" key="10">
    <source>
        <dbReference type="RuleBase" id="RU362004"/>
    </source>
</evidence>
<evidence type="ECO:0000256" key="1">
    <source>
        <dbReference type="ARBA" id="ARBA00004123"/>
    </source>
</evidence>
<evidence type="ECO:0000256" key="4">
    <source>
        <dbReference type="ARBA" id="ARBA00022490"/>
    </source>
</evidence>
<dbReference type="SMART" id="SM00517">
    <property type="entry name" value="PolyA"/>
    <property type="match status" value="1"/>
</dbReference>
<dbReference type="FunFam" id="3.30.70.330:FF:000564">
    <property type="entry name" value="Polyadenylate-binding protein"/>
    <property type="match status" value="1"/>
</dbReference>
<evidence type="ECO:0000313" key="14">
    <source>
        <dbReference type="EMBL" id="KAK1400225.1"/>
    </source>
</evidence>
<protein>
    <recommendedName>
        <fullName evidence="10">Polyadenylate-binding protein</fullName>
        <shortName evidence="10">PABP</shortName>
    </recommendedName>
</protein>
<dbReference type="SUPFAM" id="SSF54928">
    <property type="entry name" value="RNA-binding domain, RBD"/>
    <property type="match status" value="3"/>
</dbReference>
<feature type="region of interest" description="Disordered" evidence="11">
    <location>
        <begin position="433"/>
        <end position="479"/>
    </location>
</feature>
<evidence type="ECO:0000256" key="6">
    <source>
        <dbReference type="ARBA" id="ARBA00022884"/>
    </source>
</evidence>
<dbReference type="Gene3D" id="1.10.1900.10">
    <property type="entry name" value="c-terminal domain of poly(a) binding protein"/>
    <property type="match status" value="1"/>
</dbReference>
<dbReference type="EMBL" id="JAUIZM010000002">
    <property type="protein sequence ID" value="KAK1400225.1"/>
    <property type="molecule type" value="Genomic_DNA"/>
</dbReference>
<evidence type="ECO:0000313" key="15">
    <source>
        <dbReference type="Proteomes" id="UP001237642"/>
    </source>
</evidence>
<feature type="domain" description="RRM" evidence="12">
    <location>
        <begin position="97"/>
        <end position="174"/>
    </location>
</feature>
<dbReference type="InterPro" id="IPR002004">
    <property type="entry name" value="PABP_HYD_C"/>
</dbReference>
<dbReference type="SMART" id="SM00360">
    <property type="entry name" value="RRM"/>
    <property type="match status" value="4"/>
</dbReference>
<evidence type="ECO:0000259" key="12">
    <source>
        <dbReference type="PROSITE" id="PS50102"/>
    </source>
</evidence>
<reference evidence="14" key="1">
    <citation type="submission" date="2023-02" db="EMBL/GenBank/DDBJ databases">
        <title>Genome of toxic invasive species Heracleum sosnowskyi carries increased number of genes despite the absence of recent whole-genome duplications.</title>
        <authorList>
            <person name="Schelkunov M."/>
            <person name="Shtratnikova V."/>
            <person name="Makarenko M."/>
            <person name="Klepikova A."/>
            <person name="Omelchenko D."/>
            <person name="Novikova G."/>
            <person name="Obukhova E."/>
            <person name="Bogdanov V."/>
            <person name="Penin A."/>
            <person name="Logacheva M."/>
        </authorList>
    </citation>
    <scope>NUCLEOTIDE SEQUENCE</scope>
    <source>
        <strain evidence="14">Hsosn_3</strain>
        <tissue evidence="14">Leaf</tissue>
    </source>
</reference>
<gene>
    <name evidence="14" type="ORF">POM88_010088</name>
</gene>
<dbReference type="SUPFAM" id="SSF63570">
    <property type="entry name" value="PABC (PABP) domain"/>
    <property type="match status" value="1"/>
</dbReference>
<dbReference type="Pfam" id="PF00658">
    <property type="entry name" value="MLLE"/>
    <property type="match status" value="1"/>
</dbReference>
<dbReference type="GO" id="GO:0005634">
    <property type="term" value="C:nucleus"/>
    <property type="evidence" value="ECO:0007669"/>
    <property type="project" value="UniProtKB-SubCell"/>
</dbReference>
<evidence type="ECO:0000256" key="3">
    <source>
        <dbReference type="ARBA" id="ARBA00008557"/>
    </source>
</evidence>
<dbReference type="Pfam" id="PF00076">
    <property type="entry name" value="RRM_1"/>
    <property type="match status" value="4"/>
</dbReference>
<evidence type="ECO:0000259" key="13">
    <source>
        <dbReference type="PROSITE" id="PS51309"/>
    </source>
</evidence>
<feature type="domain" description="RRM" evidence="12">
    <location>
        <begin position="292"/>
        <end position="369"/>
    </location>
</feature>
<evidence type="ECO:0000256" key="11">
    <source>
        <dbReference type="SAM" id="MobiDB-lite"/>
    </source>
</evidence>
<feature type="domain" description="RRM" evidence="12">
    <location>
        <begin position="188"/>
        <end position="266"/>
    </location>
</feature>
<comment type="caution">
    <text evidence="14">The sequence shown here is derived from an EMBL/GenBank/DDBJ whole genome shotgun (WGS) entry which is preliminary data.</text>
</comment>
<evidence type="ECO:0000256" key="5">
    <source>
        <dbReference type="ARBA" id="ARBA00022737"/>
    </source>
</evidence>
<dbReference type="CDD" id="cd12381">
    <property type="entry name" value="RRM4_I_PABPs"/>
    <property type="match status" value="1"/>
</dbReference>
<dbReference type="AlphaFoldDB" id="A0AAD8JD03"/>
<dbReference type="PROSITE" id="PS51309">
    <property type="entry name" value="PABC"/>
    <property type="match status" value="1"/>
</dbReference>
<dbReference type="Gene3D" id="3.30.70.330">
    <property type="match status" value="4"/>
</dbReference>
<dbReference type="SMART" id="SM00361">
    <property type="entry name" value="RRM_1"/>
    <property type="match status" value="4"/>
</dbReference>
<feature type="domain" description="PABC" evidence="13">
    <location>
        <begin position="536"/>
        <end position="613"/>
    </location>
</feature>